<dbReference type="Proteomes" id="UP000061468">
    <property type="component" value="Chromosome"/>
</dbReference>
<dbReference type="EMBL" id="CP013928">
    <property type="protein sequence ID" value="AMJ77588.1"/>
    <property type="molecule type" value="Genomic_DNA"/>
</dbReference>
<dbReference type="AlphaFoldDB" id="A0AAC9F6S9"/>
<reference evidence="2 3" key="1">
    <citation type="submission" date="2015-12" db="EMBL/GenBank/DDBJ databases">
        <title>Intraspecies pangenome expansion in the marine bacterium Alteromonas.</title>
        <authorList>
            <person name="Lopez-Perez M."/>
            <person name="Rodriguez-Valera F."/>
        </authorList>
    </citation>
    <scope>NUCLEOTIDE SEQUENCE [LARGE SCALE GENOMIC DNA]</scope>
    <source>
        <strain evidence="2 3">UM8</strain>
    </source>
</reference>
<accession>A0AAC9F6S9</accession>
<gene>
    <name evidence="2" type="ORF">AV942_04295</name>
</gene>
<proteinExistence type="predicted"/>
<name>A0AAC9F6S9_9ALTE</name>
<keyword evidence="1" id="KW-0732">Signal</keyword>
<organism evidence="2 3">
    <name type="scientific">Alteromonas mediterranea</name>
    <dbReference type="NCBI Taxonomy" id="314275"/>
    <lineage>
        <taxon>Bacteria</taxon>
        <taxon>Pseudomonadati</taxon>
        <taxon>Pseudomonadota</taxon>
        <taxon>Gammaproteobacteria</taxon>
        <taxon>Alteromonadales</taxon>
        <taxon>Alteromonadaceae</taxon>
        <taxon>Alteromonas/Salinimonas group</taxon>
        <taxon>Alteromonas</taxon>
    </lineage>
</organism>
<feature type="chain" id="PRO_5042035548" evidence="1">
    <location>
        <begin position="19"/>
        <end position="160"/>
    </location>
</feature>
<evidence type="ECO:0000313" key="3">
    <source>
        <dbReference type="Proteomes" id="UP000061468"/>
    </source>
</evidence>
<dbReference type="RefSeq" id="WP_020745090.1">
    <property type="nucleotide sequence ID" value="NZ_CAXGIV010000043.1"/>
</dbReference>
<feature type="signal peptide" evidence="1">
    <location>
        <begin position="1"/>
        <end position="18"/>
    </location>
</feature>
<evidence type="ECO:0000256" key="1">
    <source>
        <dbReference type="SAM" id="SignalP"/>
    </source>
</evidence>
<evidence type="ECO:0000313" key="2">
    <source>
        <dbReference type="EMBL" id="AMJ77588.1"/>
    </source>
</evidence>
<protein>
    <submittedName>
        <fullName evidence="2">Uncharacterized protein</fullName>
    </submittedName>
</protein>
<sequence>MKYLIILAILVFSSQSFAKERLPSNCSHLSEVSKASFVVFNKKEFMQLGECLAIAALKNQKKLDLVRSCNEVDEDRRNFLGILSLSKLESILLGQCMGTINYIYEHYNKERVSDNRYRSSNRIVYRCNKGVKAVDILRNIKTEEIGREDIRELLCDEVYY</sequence>